<dbReference type="RefSeq" id="WP_106533461.1">
    <property type="nucleotide sequence ID" value="NZ_PYAT01000006.1"/>
</dbReference>
<feature type="domain" description="Major facilitator superfamily (MFS) profile" evidence="7">
    <location>
        <begin position="13"/>
        <end position="389"/>
    </location>
</feature>
<keyword evidence="4 6" id="KW-1133">Transmembrane helix</keyword>
<proteinExistence type="predicted"/>
<gene>
    <name evidence="8" type="ORF">B0H99_106155</name>
</gene>
<name>A0A2P8H1Q0_9BACL</name>
<evidence type="ECO:0000259" key="7">
    <source>
        <dbReference type="PROSITE" id="PS50850"/>
    </source>
</evidence>
<dbReference type="PANTHER" id="PTHR23531:SF2">
    <property type="entry name" value="PERMEASE"/>
    <property type="match status" value="1"/>
</dbReference>
<keyword evidence="3 6" id="KW-0812">Transmembrane</keyword>
<feature type="transmembrane region" description="Helical" evidence="6">
    <location>
        <begin position="366"/>
        <end position="384"/>
    </location>
</feature>
<dbReference type="InterPro" id="IPR052714">
    <property type="entry name" value="MFS_Exporter"/>
</dbReference>
<evidence type="ECO:0000256" key="4">
    <source>
        <dbReference type="ARBA" id="ARBA00022989"/>
    </source>
</evidence>
<sequence>MDKSNTKLWTKDFIVISGVNFLLTLIFNLLIVTIGLYAVDEYNATASQAGLAAGISIIGTMIGRIIIGREIERIGTKRTLIVGLCLFTATTLLYFVDFSLSFLLLARFFNGFTLGIAVTACGTIVAQVIPASRKGEGIGYFSMSTTLSTAIGPFIGIFMSQYSSFQMIFVLCFVLGVISLMVAIFVKAPLLVRPSAGEEAKGIKLSQFIEPKAVPIAVITLAIAFCFSSVLSFINFYAIEIQLIEAASFFFLVYALVILISRPITGRLLDTKGANVVMYPAFLVLAAGLFLLSTANTSATLLLSAALIGLGFGNMQSCTQAIAVKLTAPHRMGLATSTFFIFLDAGIGFGPYILGLIIPVTGFRSMYAILSIFALATAALYYVLHGRRKFAKSSAATVS</sequence>
<dbReference type="InterPro" id="IPR011701">
    <property type="entry name" value="MFS"/>
</dbReference>
<evidence type="ECO:0000313" key="9">
    <source>
        <dbReference type="Proteomes" id="UP000242682"/>
    </source>
</evidence>
<dbReference type="PROSITE" id="PS00217">
    <property type="entry name" value="SUGAR_TRANSPORT_2"/>
    <property type="match status" value="1"/>
</dbReference>
<dbReference type="PROSITE" id="PS50850">
    <property type="entry name" value="MFS"/>
    <property type="match status" value="1"/>
</dbReference>
<feature type="transmembrane region" description="Helical" evidence="6">
    <location>
        <begin position="49"/>
        <end position="67"/>
    </location>
</feature>
<dbReference type="Pfam" id="PF07690">
    <property type="entry name" value="MFS_1"/>
    <property type="match status" value="1"/>
</dbReference>
<dbReference type="OrthoDB" id="9814001at2"/>
<feature type="transmembrane region" description="Helical" evidence="6">
    <location>
        <begin position="213"/>
        <end position="237"/>
    </location>
</feature>
<evidence type="ECO:0000256" key="6">
    <source>
        <dbReference type="SAM" id="Phobius"/>
    </source>
</evidence>
<feature type="transmembrane region" description="Helical" evidence="6">
    <location>
        <begin position="12"/>
        <end position="37"/>
    </location>
</feature>
<keyword evidence="9" id="KW-1185">Reference proteome</keyword>
<evidence type="ECO:0000256" key="1">
    <source>
        <dbReference type="ARBA" id="ARBA00004651"/>
    </source>
</evidence>
<accession>A0A2P8H1Q0</accession>
<evidence type="ECO:0000256" key="5">
    <source>
        <dbReference type="ARBA" id="ARBA00023136"/>
    </source>
</evidence>
<feature type="transmembrane region" description="Helical" evidence="6">
    <location>
        <begin position="79"/>
        <end position="96"/>
    </location>
</feature>
<feature type="transmembrane region" description="Helical" evidence="6">
    <location>
        <begin position="165"/>
        <end position="192"/>
    </location>
</feature>
<dbReference type="CDD" id="cd17489">
    <property type="entry name" value="MFS_YfcJ_like"/>
    <property type="match status" value="1"/>
</dbReference>
<protein>
    <submittedName>
        <fullName evidence="8">Putative MFS family arabinose efflux permease</fullName>
    </submittedName>
</protein>
<feature type="transmembrane region" description="Helical" evidence="6">
    <location>
        <begin position="138"/>
        <end position="159"/>
    </location>
</feature>
<evidence type="ECO:0000313" key="8">
    <source>
        <dbReference type="EMBL" id="PSL40137.1"/>
    </source>
</evidence>
<organism evidence="8 9">
    <name type="scientific">Planomicrobium soli</name>
    <dbReference type="NCBI Taxonomy" id="1176648"/>
    <lineage>
        <taxon>Bacteria</taxon>
        <taxon>Bacillati</taxon>
        <taxon>Bacillota</taxon>
        <taxon>Bacilli</taxon>
        <taxon>Bacillales</taxon>
        <taxon>Caryophanaceae</taxon>
        <taxon>Planomicrobium</taxon>
    </lineage>
</organism>
<dbReference type="Proteomes" id="UP000242682">
    <property type="component" value="Unassembled WGS sequence"/>
</dbReference>
<dbReference type="SUPFAM" id="SSF103473">
    <property type="entry name" value="MFS general substrate transporter"/>
    <property type="match status" value="1"/>
</dbReference>
<dbReference type="Gene3D" id="1.20.1250.20">
    <property type="entry name" value="MFS general substrate transporter like domains"/>
    <property type="match status" value="1"/>
</dbReference>
<dbReference type="AlphaFoldDB" id="A0A2P8H1Q0"/>
<dbReference type="GO" id="GO:0022857">
    <property type="term" value="F:transmembrane transporter activity"/>
    <property type="evidence" value="ECO:0007669"/>
    <property type="project" value="InterPro"/>
</dbReference>
<dbReference type="InterPro" id="IPR036259">
    <property type="entry name" value="MFS_trans_sf"/>
</dbReference>
<dbReference type="InterPro" id="IPR020846">
    <property type="entry name" value="MFS_dom"/>
</dbReference>
<dbReference type="EMBL" id="PYAT01000006">
    <property type="protein sequence ID" value="PSL40137.1"/>
    <property type="molecule type" value="Genomic_DNA"/>
</dbReference>
<dbReference type="GO" id="GO:0005886">
    <property type="term" value="C:plasma membrane"/>
    <property type="evidence" value="ECO:0007669"/>
    <property type="project" value="UniProtKB-SubCell"/>
</dbReference>
<dbReference type="InterPro" id="IPR005829">
    <property type="entry name" value="Sugar_transporter_CS"/>
</dbReference>
<feature type="transmembrane region" description="Helical" evidence="6">
    <location>
        <begin position="338"/>
        <end position="360"/>
    </location>
</feature>
<feature type="transmembrane region" description="Helical" evidence="6">
    <location>
        <begin position="102"/>
        <end position="126"/>
    </location>
</feature>
<evidence type="ECO:0000256" key="3">
    <source>
        <dbReference type="ARBA" id="ARBA00022692"/>
    </source>
</evidence>
<feature type="transmembrane region" description="Helical" evidence="6">
    <location>
        <begin position="276"/>
        <end position="295"/>
    </location>
</feature>
<comment type="subcellular location">
    <subcellularLocation>
        <location evidence="1">Cell membrane</location>
        <topology evidence="1">Multi-pass membrane protein</topology>
    </subcellularLocation>
</comment>
<reference evidence="8 9" key="1">
    <citation type="submission" date="2018-03" db="EMBL/GenBank/DDBJ databases">
        <title>Genomic Encyclopedia of Type Strains, Phase III (KMG-III): the genomes of soil and plant-associated and newly described type strains.</title>
        <authorList>
            <person name="Whitman W."/>
        </authorList>
    </citation>
    <scope>NUCLEOTIDE SEQUENCE [LARGE SCALE GENOMIC DNA]</scope>
    <source>
        <strain evidence="8 9">CGMCC 1.12259</strain>
    </source>
</reference>
<keyword evidence="5 6" id="KW-0472">Membrane</keyword>
<feature type="transmembrane region" description="Helical" evidence="6">
    <location>
        <begin position="243"/>
        <end position="264"/>
    </location>
</feature>
<comment type="caution">
    <text evidence="8">The sequence shown here is derived from an EMBL/GenBank/DDBJ whole genome shotgun (WGS) entry which is preliminary data.</text>
</comment>
<dbReference type="PANTHER" id="PTHR23531">
    <property type="entry name" value="QUINOLENE RESISTANCE PROTEIN NORA"/>
    <property type="match status" value="1"/>
</dbReference>
<keyword evidence="2" id="KW-0813">Transport</keyword>
<feature type="transmembrane region" description="Helical" evidence="6">
    <location>
        <begin position="301"/>
        <end position="326"/>
    </location>
</feature>
<evidence type="ECO:0000256" key="2">
    <source>
        <dbReference type="ARBA" id="ARBA00022448"/>
    </source>
</evidence>